<organism evidence="7 8">
    <name type="scientific">Saccharopolyspora griseoalba</name>
    <dbReference type="NCBI Taxonomy" id="1431848"/>
    <lineage>
        <taxon>Bacteria</taxon>
        <taxon>Bacillati</taxon>
        <taxon>Actinomycetota</taxon>
        <taxon>Actinomycetes</taxon>
        <taxon>Pseudonocardiales</taxon>
        <taxon>Pseudonocardiaceae</taxon>
        <taxon>Saccharopolyspora</taxon>
    </lineage>
</organism>
<keyword evidence="2 7" id="KW-0032">Aminotransferase</keyword>
<dbReference type="InterPro" id="IPR001917">
    <property type="entry name" value="Aminotrans_II_pyridoxalP_BS"/>
</dbReference>
<dbReference type="Proteomes" id="UP001596504">
    <property type="component" value="Unassembled WGS sequence"/>
</dbReference>
<dbReference type="InterPro" id="IPR004839">
    <property type="entry name" value="Aminotransferase_I/II_large"/>
</dbReference>
<evidence type="ECO:0000259" key="6">
    <source>
        <dbReference type="Pfam" id="PF00155"/>
    </source>
</evidence>
<evidence type="ECO:0000313" key="8">
    <source>
        <dbReference type="Proteomes" id="UP001596504"/>
    </source>
</evidence>
<feature type="domain" description="Aminotransferase class I/classII large" evidence="6">
    <location>
        <begin position="44"/>
        <end position="332"/>
    </location>
</feature>
<keyword evidence="3 7" id="KW-0808">Transferase</keyword>
<evidence type="ECO:0000256" key="2">
    <source>
        <dbReference type="ARBA" id="ARBA00022576"/>
    </source>
</evidence>
<dbReference type="Gene3D" id="3.90.1150.10">
    <property type="entry name" value="Aspartate Aminotransferase, domain 1"/>
    <property type="match status" value="1"/>
</dbReference>
<dbReference type="Gene3D" id="3.40.640.10">
    <property type="entry name" value="Type I PLP-dependent aspartate aminotransferase-like (Major domain)"/>
    <property type="match status" value="1"/>
</dbReference>
<evidence type="ECO:0000256" key="5">
    <source>
        <dbReference type="RuleBase" id="RU003693"/>
    </source>
</evidence>
<accession>A0ABW2LSB2</accession>
<dbReference type="CDD" id="cd00609">
    <property type="entry name" value="AAT_like"/>
    <property type="match status" value="1"/>
</dbReference>
<protein>
    <submittedName>
        <fullName evidence="7">Pyridoxal phosphate-dependent aminotransferase</fullName>
        <ecNumber evidence="7">2.6.1.9</ecNumber>
    </submittedName>
</protein>
<dbReference type="InterPro" id="IPR015422">
    <property type="entry name" value="PyrdxlP-dep_Trfase_small"/>
</dbReference>
<sequence>MRPALSDAAVRSGLGVQLTRLDCNERAVPPGPTVSAELGRWWTGLHRYPSTDDRQALISALSFRHDLDTQRFVVGAGSASLLQLLARVLPAGSEVVAPDPTWEAHPDLLTTHGAVWRPVPMTGPVVDLDTVAAAMTSRTSAVVLTSPHNPTGFALGQREWLRFLEYVPEDVLVVLDEAYTEYLPEGDWADGIRTLRELNPSNLVVTRTFSKAYGLAGLRVGWAATSRVRARELNEHQIPFGVGTLGLRAAVAALADESVHQAQVSAMRREREWLHEQFLALGLPSVCGHGNFLWLPLGDDSAHLVGALKRRGIAVKLVPGAGIRVTIGARDEHDALLRALGDALR</sequence>
<dbReference type="RefSeq" id="WP_380672428.1">
    <property type="nucleotide sequence ID" value="NZ_JBHTCJ010000017.1"/>
</dbReference>
<keyword evidence="8" id="KW-1185">Reference proteome</keyword>
<comment type="cofactor">
    <cofactor evidence="1 5">
        <name>pyridoxal 5'-phosphate</name>
        <dbReference type="ChEBI" id="CHEBI:597326"/>
    </cofactor>
</comment>
<evidence type="ECO:0000313" key="7">
    <source>
        <dbReference type="EMBL" id="MFC7344543.1"/>
    </source>
</evidence>
<dbReference type="InterPro" id="IPR015424">
    <property type="entry name" value="PyrdxlP-dep_Trfase"/>
</dbReference>
<evidence type="ECO:0000256" key="1">
    <source>
        <dbReference type="ARBA" id="ARBA00001933"/>
    </source>
</evidence>
<dbReference type="EC" id="2.6.1.9" evidence="7"/>
<dbReference type="InterPro" id="IPR015421">
    <property type="entry name" value="PyrdxlP-dep_Trfase_major"/>
</dbReference>
<evidence type="ECO:0000256" key="3">
    <source>
        <dbReference type="ARBA" id="ARBA00022679"/>
    </source>
</evidence>
<dbReference type="Pfam" id="PF00155">
    <property type="entry name" value="Aminotran_1_2"/>
    <property type="match status" value="1"/>
</dbReference>
<gene>
    <name evidence="7" type="ORF">ACFQRI_24315</name>
</gene>
<dbReference type="InterPro" id="IPR050106">
    <property type="entry name" value="HistidinolP_aminotransfase"/>
</dbReference>
<evidence type="ECO:0000256" key="4">
    <source>
        <dbReference type="ARBA" id="ARBA00022898"/>
    </source>
</evidence>
<dbReference type="PANTHER" id="PTHR43643:SF3">
    <property type="entry name" value="HISTIDINOL-PHOSPHATE AMINOTRANSFERASE"/>
    <property type="match status" value="1"/>
</dbReference>
<dbReference type="PROSITE" id="PS00599">
    <property type="entry name" value="AA_TRANSFER_CLASS_2"/>
    <property type="match status" value="1"/>
</dbReference>
<keyword evidence="4 5" id="KW-0663">Pyridoxal phosphate</keyword>
<reference evidence="8" key="1">
    <citation type="journal article" date="2019" name="Int. J. Syst. Evol. Microbiol.">
        <title>The Global Catalogue of Microorganisms (GCM) 10K type strain sequencing project: providing services to taxonomists for standard genome sequencing and annotation.</title>
        <authorList>
            <consortium name="The Broad Institute Genomics Platform"/>
            <consortium name="The Broad Institute Genome Sequencing Center for Infectious Disease"/>
            <person name="Wu L."/>
            <person name="Ma J."/>
        </authorList>
    </citation>
    <scope>NUCLEOTIDE SEQUENCE [LARGE SCALE GENOMIC DNA]</scope>
    <source>
        <strain evidence="8">WLHS5</strain>
    </source>
</reference>
<dbReference type="GO" id="GO:0004400">
    <property type="term" value="F:histidinol-phosphate transaminase activity"/>
    <property type="evidence" value="ECO:0007669"/>
    <property type="project" value="UniProtKB-EC"/>
</dbReference>
<name>A0ABW2LSB2_9PSEU</name>
<comment type="similarity">
    <text evidence="5">Belongs to the class-II pyridoxal-phosphate-dependent aminotransferase family.</text>
</comment>
<dbReference type="PANTHER" id="PTHR43643">
    <property type="entry name" value="HISTIDINOL-PHOSPHATE AMINOTRANSFERASE 2"/>
    <property type="match status" value="1"/>
</dbReference>
<comment type="caution">
    <text evidence="7">The sequence shown here is derived from an EMBL/GenBank/DDBJ whole genome shotgun (WGS) entry which is preliminary data.</text>
</comment>
<dbReference type="SUPFAM" id="SSF53383">
    <property type="entry name" value="PLP-dependent transferases"/>
    <property type="match status" value="1"/>
</dbReference>
<dbReference type="EMBL" id="JBHTCJ010000017">
    <property type="protein sequence ID" value="MFC7344543.1"/>
    <property type="molecule type" value="Genomic_DNA"/>
</dbReference>
<proteinExistence type="inferred from homology"/>